<dbReference type="CDD" id="cd02440">
    <property type="entry name" value="AdoMet_MTases"/>
    <property type="match status" value="1"/>
</dbReference>
<dbReference type="InterPro" id="IPR036291">
    <property type="entry name" value="NAD(P)-bd_dom_sf"/>
</dbReference>
<dbReference type="PROSITE" id="PS50075">
    <property type="entry name" value="CARRIER"/>
    <property type="match status" value="2"/>
</dbReference>
<dbReference type="InterPro" id="IPR029063">
    <property type="entry name" value="SAM-dependent_MTases_sf"/>
</dbReference>
<dbReference type="InterPro" id="IPR023213">
    <property type="entry name" value="CAT-like_dom_sf"/>
</dbReference>
<dbReference type="PANTHER" id="PTHR43775:SF20">
    <property type="entry name" value="HYBRID PKS-NRPS SYNTHETASE APDA"/>
    <property type="match status" value="1"/>
</dbReference>
<dbReference type="Gene3D" id="3.30.300.30">
    <property type="match status" value="1"/>
</dbReference>
<dbReference type="SUPFAM" id="SSF52777">
    <property type="entry name" value="CoA-dependent acyltransferases"/>
    <property type="match status" value="2"/>
</dbReference>
<dbReference type="GO" id="GO:0009403">
    <property type="term" value="P:toxin biosynthetic process"/>
    <property type="evidence" value="ECO:0007669"/>
    <property type="project" value="UniProtKB-ARBA"/>
</dbReference>
<dbReference type="CDD" id="cd05930">
    <property type="entry name" value="A_NRPS"/>
    <property type="match status" value="1"/>
</dbReference>
<dbReference type="Pfam" id="PF00550">
    <property type="entry name" value="PP-binding"/>
    <property type="match status" value="1"/>
</dbReference>
<dbReference type="Pfam" id="PF21089">
    <property type="entry name" value="PKS_DH_N"/>
    <property type="match status" value="1"/>
</dbReference>
<feature type="region of interest" description="N-terminal hotdog fold" evidence="10">
    <location>
        <begin position="943"/>
        <end position="1080"/>
    </location>
</feature>
<dbReference type="Gene3D" id="3.10.129.110">
    <property type="entry name" value="Polyketide synthase dehydratase"/>
    <property type="match status" value="1"/>
</dbReference>
<dbReference type="SMART" id="SM00823">
    <property type="entry name" value="PKS_PP"/>
    <property type="match status" value="2"/>
</dbReference>
<dbReference type="Pfam" id="PF00109">
    <property type="entry name" value="ketoacyl-synt"/>
    <property type="match status" value="1"/>
</dbReference>
<dbReference type="RefSeq" id="XP_001221453.1">
    <property type="nucleotide sequence ID" value="XM_001221452.1"/>
</dbReference>
<keyword evidence="8" id="KW-0511">Multifunctional enzyme</keyword>
<dbReference type="SUPFAM" id="SSF56801">
    <property type="entry name" value="Acetyl-CoA synthetase-like"/>
    <property type="match status" value="1"/>
</dbReference>
<evidence type="ECO:0000259" key="12">
    <source>
        <dbReference type="PROSITE" id="PS50075"/>
    </source>
</evidence>
<dbReference type="GO" id="GO:0031177">
    <property type="term" value="F:phosphopantetheine binding"/>
    <property type="evidence" value="ECO:0007669"/>
    <property type="project" value="InterPro"/>
</dbReference>
<feature type="domain" description="PKS/mFAS DH" evidence="14">
    <location>
        <begin position="943"/>
        <end position="1250"/>
    </location>
</feature>
<dbReference type="HOGENOM" id="CLU_000022_37_4_1"/>
<dbReference type="InterPro" id="IPR014043">
    <property type="entry name" value="Acyl_transferase_dom"/>
</dbReference>
<dbReference type="SUPFAM" id="SSF55048">
    <property type="entry name" value="Probable ACP-binding domain of malonyl-CoA ACP transacylase"/>
    <property type="match status" value="1"/>
</dbReference>
<dbReference type="InterPro" id="IPR010071">
    <property type="entry name" value="AA_adenyl_dom"/>
</dbReference>
<comment type="similarity">
    <text evidence="9">In the C-terminal section; belongs to the NRP synthetase family.</text>
</comment>
<dbReference type="InterPro" id="IPR049900">
    <property type="entry name" value="PKS_mFAS_DH"/>
</dbReference>
<dbReference type="InterPro" id="IPR013968">
    <property type="entry name" value="PKS_KR"/>
</dbReference>
<dbReference type="InterPro" id="IPR016035">
    <property type="entry name" value="Acyl_Trfase/lysoPLipase"/>
</dbReference>
<dbReference type="InterPro" id="IPR050091">
    <property type="entry name" value="PKS_NRPS_Biosynth_Enz"/>
</dbReference>
<dbReference type="Gene3D" id="3.30.559.10">
    <property type="entry name" value="Chloramphenicol acetyltransferase-like domain"/>
    <property type="match status" value="1"/>
</dbReference>
<feature type="compositionally biased region" description="Low complexity" evidence="11">
    <location>
        <begin position="2469"/>
        <end position="2482"/>
    </location>
</feature>
<evidence type="ECO:0000256" key="4">
    <source>
        <dbReference type="ARBA" id="ARBA00022603"/>
    </source>
</evidence>
<dbReference type="InterPro" id="IPR045851">
    <property type="entry name" value="AMP-bd_C_sf"/>
</dbReference>
<keyword evidence="16" id="KW-1185">Reference proteome</keyword>
<dbReference type="InterPro" id="IPR013217">
    <property type="entry name" value="Methyltransf_12"/>
</dbReference>
<dbReference type="InterPro" id="IPR016036">
    <property type="entry name" value="Malonyl_transacylase_ACP-bd"/>
</dbReference>
<reference evidence="16" key="1">
    <citation type="journal article" date="2015" name="Genome Announc.">
        <title>Draft genome sequence of the cellulolytic fungus Chaetomium globosum.</title>
        <authorList>
            <person name="Cuomo C.A."/>
            <person name="Untereiner W.A."/>
            <person name="Ma L.-J."/>
            <person name="Grabherr M."/>
            <person name="Birren B.W."/>
        </authorList>
    </citation>
    <scope>NUCLEOTIDE SEQUENCE [LARGE SCALE GENOMIC DNA]</scope>
    <source>
        <strain evidence="16">ATCC 6205 / CBS 148.51 / DSM 1962 / NBRC 6347 / NRRL 1970</strain>
    </source>
</reference>
<dbReference type="Gene3D" id="1.10.1200.10">
    <property type="entry name" value="ACP-like"/>
    <property type="match status" value="2"/>
</dbReference>
<dbReference type="SMART" id="SM00827">
    <property type="entry name" value="PKS_AT"/>
    <property type="match status" value="1"/>
</dbReference>
<dbReference type="NCBIfam" id="TIGR01733">
    <property type="entry name" value="AA-adenyl-dom"/>
    <property type="match status" value="1"/>
</dbReference>
<keyword evidence="1" id="KW-0596">Phosphopantetheine</keyword>
<dbReference type="GO" id="GO:0004312">
    <property type="term" value="F:fatty acid synthase activity"/>
    <property type="evidence" value="ECO:0007669"/>
    <property type="project" value="TreeGrafter"/>
</dbReference>
<dbReference type="InterPro" id="IPR001242">
    <property type="entry name" value="Condensation_dom"/>
</dbReference>
<keyword evidence="5" id="KW-0808">Transferase</keyword>
<gene>
    <name evidence="15" type="ORF">CHGG_05358</name>
</gene>
<keyword evidence="2" id="KW-0597">Phosphoprotein</keyword>
<dbReference type="PROSITE" id="PS52004">
    <property type="entry name" value="KS3_2"/>
    <property type="match status" value="1"/>
</dbReference>
<dbReference type="OMA" id="GMMCDDW"/>
<dbReference type="Proteomes" id="UP000001056">
    <property type="component" value="Unassembled WGS sequence"/>
</dbReference>
<dbReference type="InterPro" id="IPR042099">
    <property type="entry name" value="ANL_N_sf"/>
</dbReference>
<keyword evidence="7" id="KW-0560">Oxidoreductase</keyword>
<dbReference type="SUPFAM" id="SSF53901">
    <property type="entry name" value="Thiolase-like"/>
    <property type="match status" value="1"/>
</dbReference>
<protein>
    <recommendedName>
        <fullName evidence="17">Carrier domain-containing protein</fullName>
    </recommendedName>
</protein>
<dbReference type="Pfam" id="PF16197">
    <property type="entry name" value="KAsynt_C_assoc"/>
    <property type="match status" value="1"/>
</dbReference>
<evidence type="ECO:0000256" key="7">
    <source>
        <dbReference type="ARBA" id="ARBA00023002"/>
    </source>
</evidence>
<keyword evidence="3" id="KW-0436">Ligase</keyword>
<dbReference type="OrthoDB" id="329835at2759"/>
<evidence type="ECO:0000256" key="3">
    <source>
        <dbReference type="ARBA" id="ARBA00022598"/>
    </source>
</evidence>
<dbReference type="GO" id="GO:0004315">
    <property type="term" value="F:3-oxoacyl-[acyl-carrier-protein] synthase activity"/>
    <property type="evidence" value="ECO:0007669"/>
    <property type="project" value="InterPro"/>
</dbReference>
<dbReference type="Gene3D" id="3.40.50.720">
    <property type="entry name" value="NAD(P)-binding Rossmann-like Domain"/>
    <property type="match status" value="2"/>
</dbReference>
<dbReference type="SMART" id="SM00826">
    <property type="entry name" value="PKS_DH"/>
    <property type="match status" value="1"/>
</dbReference>
<dbReference type="SMART" id="SM00822">
    <property type="entry name" value="PKS_KR"/>
    <property type="match status" value="1"/>
</dbReference>
<dbReference type="Pfam" id="PF08659">
    <property type="entry name" value="KR"/>
    <property type="match status" value="1"/>
</dbReference>
<dbReference type="eggNOG" id="KOG1202">
    <property type="taxonomic scope" value="Eukaryota"/>
</dbReference>
<dbReference type="GO" id="GO:0032259">
    <property type="term" value="P:methylation"/>
    <property type="evidence" value="ECO:0007669"/>
    <property type="project" value="UniProtKB-KW"/>
</dbReference>
<dbReference type="InterPro" id="IPR009081">
    <property type="entry name" value="PP-bd_ACP"/>
</dbReference>
<dbReference type="Gene3D" id="3.40.47.10">
    <property type="match status" value="1"/>
</dbReference>
<evidence type="ECO:0000256" key="10">
    <source>
        <dbReference type="PROSITE-ProRule" id="PRU01363"/>
    </source>
</evidence>
<dbReference type="SUPFAM" id="SSF52151">
    <property type="entry name" value="FabD/lysophospholipase-like"/>
    <property type="match status" value="1"/>
</dbReference>
<dbReference type="InParanoid" id="Q2H7K7"/>
<feature type="compositionally biased region" description="Low complexity" evidence="11">
    <location>
        <begin position="2497"/>
        <end position="2508"/>
    </location>
</feature>
<feature type="region of interest" description="C-terminal hotdog fold" evidence="10">
    <location>
        <begin position="1095"/>
        <end position="1250"/>
    </location>
</feature>
<dbReference type="InterPro" id="IPR057326">
    <property type="entry name" value="KR_dom"/>
</dbReference>
<dbReference type="InterPro" id="IPR020841">
    <property type="entry name" value="PKS_Beta-ketoAc_synthase_dom"/>
</dbReference>
<dbReference type="GO" id="GO:0016874">
    <property type="term" value="F:ligase activity"/>
    <property type="evidence" value="ECO:0007669"/>
    <property type="project" value="UniProtKB-KW"/>
</dbReference>
<evidence type="ECO:0000256" key="6">
    <source>
        <dbReference type="ARBA" id="ARBA00022737"/>
    </source>
</evidence>
<keyword evidence="6" id="KW-0677">Repeat</keyword>
<feature type="active site" description="Proton donor; for dehydratase activity" evidence="10">
    <location>
        <position position="1156"/>
    </location>
</feature>
<dbReference type="eggNOG" id="KOG1178">
    <property type="taxonomic scope" value="Eukaryota"/>
</dbReference>
<evidence type="ECO:0000259" key="13">
    <source>
        <dbReference type="PROSITE" id="PS52004"/>
    </source>
</evidence>
<dbReference type="Pfam" id="PF14765">
    <property type="entry name" value="PS-DH"/>
    <property type="match status" value="1"/>
</dbReference>
<dbReference type="GO" id="GO:0006633">
    <property type="term" value="P:fatty acid biosynthetic process"/>
    <property type="evidence" value="ECO:0007669"/>
    <property type="project" value="InterPro"/>
</dbReference>
<dbReference type="CDD" id="cd00833">
    <property type="entry name" value="PKS"/>
    <property type="match status" value="1"/>
</dbReference>
<dbReference type="InterPro" id="IPR032821">
    <property type="entry name" value="PKS_assoc"/>
</dbReference>
<dbReference type="Pfam" id="PF00668">
    <property type="entry name" value="Condensation"/>
    <property type="match status" value="1"/>
</dbReference>
<dbReference type="InterPro" id="IPR020845">
    <property type="entry name" value="AMP-binding_CS"/>
</dbReference>
<proteinExistence type="inferred from homology"/>
<feature type="domain" description="Ketosynthase family 3 (KS3)" evidence="13">
    <location>
        <begin position="7"/>
        <end position="442"/>
    </location>
</feature>
<evidence type="ECO:0000313" key="15">
    <source>
        <dbReference type="EMBL" id="EAQ88739.1"/>
    </source>
</evidence>
<dbReference type="InterPro" id="IPR014030">
    <property type="entry name" value="Ketoacyl_synth_N"/>
</dbReference>
<dbReference type="InterPro" id="IPR014031">
    <property type="entry name" value="Ketoacyl_synth_C"/>
</dbReference>
<feature type="active site" description="Proton acceptor; for dehydratase activity" evidence="10">
    <location>
        <position position="976"/>
    </location>
</feature>
<dbReference type="SUPFAM" id="SSF47336">
    <property type="entry name" value="ACP-like"/>
    <property type="match status" value="2"/>
</dbReference>
<evidence type="ECO:0000256" key="2">
    <source>
        <dbReference type="ARBA" id="ARBA00022553"/>
    </source>
</evidence>
<dbReference type="PANTHER" id="PTHR43775">
    <property type="entry name" value="FATTY ACID SYNTHASE"/>
    <property type="match status" value="1"/>
</dbReference>
<dbReference type="InterPro" id="IPR020806">
    <property type="entry name" value="PKS_PP-bd"/>
</dbReference>
<dbReference type="Pfam" id="PF02801">
    <property type="entry name" value="Ketoacyl-synt_C"/>
    <property type="match status" value="1"/>
</dbReference>
<feature type="region of interest" description="Disordered" evidence="11">
    <location>
        <begin position="3608"/>
        <end position="3645"/>
    </location>
</feature>
<accession>Q2H7K7</accession>
<dbReference type="PROSITE" id="PS52019">
    <property type="entry name" value="PKS_MFAS_DH"/>
    <property type="match status" value="1"/>
</dbReference>
<evidence type="ECO:0000313" key="16">
    <source>
        <dbReference type="Proteomes" id="UP000001056"/>
    </source>
</evidence>
<dbReference type="GO" id="GO:0016491">
    <property type="term" value="F:oxidoreductase activity"/>
    <property type="evidence" value="ECO:0007669"/>
    <property type="project" value="UniProtKB-KW"/>
</dbReference>
<dbReference type="Gene3D" id="3.40.50.150">
    <property type="entry name" value="Vaccinia Virus protein VP39"/>
    <property type="match status" value="1"/>
</dbReference>
<dbReference type="GeneID" id="4390392"/>
<name>Q2H7K7_CHAGB</name>
<dbReference type="Pfam" id="PF23297">
    <property type="entry name" value="ACP_SdgA_C"/>
    <property type="match status" value="1"/>
</dbReference>
<dbReference type="SUPFAM" id="SSF53335">
    <property type="entry name" value="S-adenosyl-L-methionine-dependent methyltransferases"/>
    <property type="match status" value="1"/>
</dbReference>
<keyword evidence="4" id="KW-0489">Methyltransferase</keyword>
<organism evidence="15 16">
    <name type="scientific">Chaetomium globosum (strain ATCC 6205 / CBS 148.51 / DSM 1962 / NBRC 6347 / NRRL 1970)</name>
    <name type="common">Soil fungus</name>
    <dbReference type="NCBI Taxonomy" id="306901"/>
    <lineage>
        <taxon>Eukaryota</taxon>
        <taxon>Fungi</taxon>
        <taxon>Dikarya</taxon>
        <taxon>Ascomycota</taxon>
        <taxon>Pezizomycotina</taxon>
        <taxon>Sordariomycetes</taxon>
        <taxon>Sordariomycetidae</taxon>
        <taxon>Sordariales</taxon>
        <taxon>Chaetomiaceae</taxon>
        <taxon>Chaetomium</taxon>
    </lineage>
</organism>
<evidence type="ECO:0000256" key="1">
    <source>
        <dbReference type="ARBA" id="ARBA00022450"/>
    </source>
</evidence>
<dbReference type="Pfam" id="PF00698">
    <property type="entry name" value="Acyl_transf_1"/>
    <property type="match status" value="1"/>
</dbReference>
<dbReference type="InterPro" id="IPR020807">
    <property type="entry name" value="PKS_DH"/>
</dbReference>
<evidence type="ECO:0008006" key="17">
    <source>
        <dbReference type="Google" id="ProtNLM"/>
    </source>
</evidence>
<feature type="domain" description="Carrier" evidence="12">
    <location>
        <begin position="2343"/>
        <end position="2421"/>
    </location>
</feature>
<dbReference type="SMART" id="SM00825">
    <property type="entry name" value="PKS_KS"/>
    <property type="match status" value="1"/>
</dbReference>
<dbReference type="SUPFAM" id="SSF51735">
    <property type="entry name" value="NAD(P)-binding Rossmann-fold domains"/>
    <property type="match status" value="1"/>
</dbReference>
<evidence type="ECO:0000259" key="14">
    <source>
        <dbReference type="PROSITE" id="PS52019"/>
    </source>
</evidence>
<dbReference type="InterPro" id="IPR036736">
    <property type="entry name" value="ACP-like_sf"/>
</dbReference>
<dbReference type="PROSITE" id="PS00455">
    <property type="entry name" value="AMP_BINDING"/>
    <property type="match status" value="1"/>
</dbReference>
<evidence type="ECO:0000256" key="5">
    <source>
        <dbReference type="ARBA" id="ARBA00022679"/>
    </source>
</evidence>
<dbReference type="InterPro" id="IPR000873">
    <property type="entry name" value="AMP-dep_synth/lig_dom"/>
</dbReference>
<dbReference type="VEuPathDB" id="FungiDB:CHGG_05358"/>
<dbReference type="Gene3D" id="3.30.70.3290">
    <property type="match status" value="1"/>
</dbReference>
<dbReference type="CDD" id="cd19532">
    <property type="entry name" value="C_PKS-NRPS"/>
    <property type="match status" value="1"/>
</dbReference>
<sequence>MARPDPHEPIAIIGSACRFPGGSDTPSKLWELLREPRDVLQEKIDRARRFDPSAFFHPDNNHHGTTNVQSSYLLDDDPANFDGGFFNISAAEIEAIDPQQRMLMETVYDSLCSAGHTIEGLRGSSTAVMVGLMGDDWSNLVYRDLEALPKYAATGVSRSVVSNRLSYCFDWRGPCMTIDTACSSSMVAVHLAIQALRNGESHMAVAAGANLLLSPAMYVAESNLQMLSPNGRSRMWDKNADGYARGEGIASVILKPLSAAIRDRDHIECIIRATGVNQDGKTPGLTMPSAAAQAALIRDTYARAGLDLSKPEDRPQFFHAHGTGTPAGDPQEAEAIAKAFYPRGAPEGEKLYVGSIKTIIGHTEGTAGLASLVGTSQALQNGMIPPNLHFAGLNPKIEPFYGGLEVPTVAKPWPELLPGQPRRASINSFGFGGTNAHAIVESYDNTLNASTTPQPGSLFTPITISAASENSLRDLLSSYIGYLRAHPEVPLQDFAHTLQERRSTLAHRAFITASTNEEAATKMTQLLAPERSDQLGTKHGSVTDPRLLGIFTGQGAQWPRMGAMLIEMSPFAASRLAELDSSLSSLPVDDRPATTLREELLADAASSRIAEAALSQPLCTAVQIVLVDLLRAAGIKFSAVVGHSSGEIAAAYAAGFITAHDAIRVAYYRGLYSKFALSPRGQPGAMMAVGASLEEAAEFCQQEAFNGKLQVAAYNSSSSVTISGDEDAVVEAVDTLKREGKFARRLKVSVAYHSAHMIPCAAPYLAALEAAVAIAPTESLAEDRPTWYSSVHGGRAMTADDLSPQYWVENLTGMVRFAPAVTAAATNGGPFDMALEVGPHPALKGPCLGTLEEAGNKIPYFGTLSRGGNDITYMAETLGFVWAKLGPRSVLFDAFEIAVSGTEPGARRFLPDLPKYPFDHSRPSWAMTRISGSYGASALAPPHPLLGKRQAEQETPLEIRWRNIFKLKELSWMSGHKLQDQIVVPAAAFVAMAVEAITAVAAGNGLSISLITLEDLSIDRGIAFDDDASNIEVVFSVSVNQRNDQSIRASFSCSSGPAHYAGKPLLLNARGTITAMFGEPDADQLPFVQKEDWNLTSIEVDRFYEQFDNLGYGYAQPFRGVRSIDRRTGYAIGTIENQCGSNWEDQQFLIHPGLLDTAFQTSSAAFTCPGDGRLWAVYIPARIKRLTINPHFSVAGGSQGSEIFPWESAVTSYKDARTTLDINLFSPDDAHTFVQIEGLELMPLTPGRPEDDTPLFTRFEYCVDQPNGELAASTDGALSAEDIEHAITAERVALYYLRRLLEAITPEEKASALPHYQQLLDWAERAVELVKSRRNASVPATYANDTKETISALLARNSQRADLRLLKTVGASLPDAVRSGSSIVEHMVQDDLPDFGRNAANGQLSCMVAQIGHRYPHANVLEIRAGKGESTGYVLNALGSAFSTYTYTDASEDSFEAAQERFREYSSRMVFRKYDIEQPPAAQGFTEGYYDVVFASGLLNGTAQPDEVISNARHLLKPGGYLITLERTSNDNLAAGLTMGSLPSWWAGTGPALSLSRWDELLVKSGFSGVDTDTPPTHRLNPYTVFAAQAVNERIELLRSPLESAPETPAPRLVILGGQTLAVQRAIRGLKALLRSRFEQIDVVNAVESLDDNTMIPGSSVLSVTELDEPVFAAISPVKLEGLKALWRSAGTVLWVTRRARTEEPLSFMSHGLCRVVKYEYPNVSLQVLDLDVLDAKTPELIAEEFIRTAALKKWAKEAKDSDILWSSEPEVSIESGKRLIPRLYKFAEANDRYKPARRTLMKSVDPLKTSVVLAALATAHPTNSGPHRRCAIELACNARVFLCVGIDQAAGNAVLAVTHTAESRPTIPAGWTVPLPSDADLEKAVAAVAAQLVASTILSLAQSGSAVLVHEPDVLVAAALTQQAAKTQIEVVITTATTTSNNNNNTWHHIHSKLSSRAIKKILPSHLSVFADLSQTAHAAPAGKLIAKCLPTACASFGAARFYGTTAQTPTWLAAESVAAALAGAWRGVQQQQGGGGGGWSAMEMERDGRPAVLSLRDVPARSVFGSPLAVGLCKWMIEHGARYVVLSSRRPKPLHPGFLGFAQSMGATVEVLPLDVTSKDAVFECHRQMAEILPPVGGVAMGAMVLDDSLFEGLSFEALTRVLEPKVAGTRNLDALFHTTPLDFFIVFSSLVCATGNSGQSNYVAANMYMAAVAQHRKRRGLAGSAISLGSVMGVGVVERTEGLTSEYFINLGTRNVSEQDVQQQFAEAIRVGHPDCDEAADIVAGLVPIYADTEAKAQYRDDPKFGHIIMHRAGASDKSGRPRVTLPVRVQLPEVKSRAEAMEVIKASFIFRLKRILMIAQSDAVHENLSLVEQGMDSLMAVEVRSWFLNEMEVDIPTLKILGGSTIGDLLVEAVGRMPVSIMDLSTLPSAGAGDSTKEAEVKPKPKPKPQSVTSPPPEVEDLRASVSSLTSSSSESTTPGDMSPSRSAELVRTPETQSTEPSTPVDTPSELSLHHEKPTLRTATSTEKERTVPISHSQRGFWFLQDDLKDKATFNMTVMFKLTGHMDVPRLERAVQTLGRRHEALRTRYFVSDEEGGRAVMQGILEGDSPVRLVHKRLAAESDAYDALNKMHSHEWDLGSWEAARIHLLTVDDNTHFLLAGGHHISWDGYSFSVLFVDLEAAYSGKPLGPLGPENQFWAATQAQIDLQKTGGMKSTLDELRGIIDPNRPPISLFPFAKSPTRPAVSEFAQFEAKATLPPGVVSKLRQVARTNRSTMFHLYLAAIQGLVLRLLPDTDDFFVGIADANRLDRRFIGSLGLFLNLLPVHFKRGGQGTRVSNLIQGARDAAYGALQRSSVPWGVVLDELKIPRVSGHSPVFQLFFNYNQVVHERSTFGGCKLSDESWLDAGTGYDFALGATDNPKGESRLSLRLSAGTYTQESTELLMRSFVNVLETFAAGIDCEAADLPAYAPRDIELGLEAGKGPETTLEWPLTLPHRIDQMVETHGSAPALKDGLGDDLTYEQMAYRVHVIAASLVAAGAGDGAVVGVFQTPSADWICSLLAIMRVGAIYVPLDLHSSMDRLATITRLAKPGFLLVNATTSSQTDGLNLPEAVKIVVSDLSGGEAKAYAVPNQAKPDSTALMLFTSGTSGQPKGVLLTHANLRAQVEGHSRACGLPSLVSVVLQQSIYSFDMSVDQTFTALAHGGCLVVVPADKRGDPESVTALMAEHGVTYTLATPAEYNTWFSYARDNLARCQAWQAALSGGEHLQRGLVGQFADLAREQVPGLRLFNAYGPTEVTAAATGGEVKHSDPELEYPISVGSVLPNYRMAVVDDRMQTMPVGVAGEICVGGPGVARGYLPSPGVTQDSFIPGANIHPSLAETGTWYRTGDLGVLRASGTVDIIGRISGDNQVKLRGFRVELQEVEAVLLTAANGALSHAIVTARGEGEGRFLAAHVVFGLEVPHDRRPGLTQRLESGLPLPSYMQPTVVIPIDNIPLTKHGKFDRAAIQALSLPAKPNPTTVAAAELTAEARMAALWRKVIPHGIQAALTPETGFFEAGGTSILLVKLRALIKTEFRYAPRLAELMNGNTLGGMAKVVESRMPPRALGGKAEVSGPAPPGLVVPPGSSADGGVADAEAGQLEN</sequence>
<dbReference type="InterPro" id="IPR001227">
    <property type="entry name" value="Ac_transferase_dom_sf"/>
</dbReference>
<dbReference type="Gene3D" id="3.30.559.30">
    <property type="entry name" value="Nonribosomal peptide synthetase, condensation domain"/>
    <property type="match status" value="1"/>
</dbReference>
<dbReference type="InterPro" id="IPR049551">
    <property type="entry name" value="PKS_DH_C"/>
</dbReference>
<dbReference type="InterPro" id="IPR018201">
    <property type="entry name" value="Ketoacyl_synth_AS"/>
</dbReference>
<evidence type="ECO:0000256" key="9">
    <source>
        <dbReference type="ARBA" id="ARBA00029443"/>
    </source>
</evidence>
<evidence type="ECO:0000256" key="8">
    <source>
        <dbReference type="ARBA" id="ARBA00023268"/>
    </source>
</evidence>
<dbReference type="EMBL" id="CH408031">
    <property type="protein sequence ID" value="EAQ88739.1"/>
    <property type="molecule type" value="Genomic_DNA"/>
</dbReference>
<dbReference type="Pfam" id="PF00501">
    <property type="entry name" value="AMP-binding"/>
    <property type="match status" value="1"/>
</dbReference>
<dbReference type="PROSITE" id="PS00606">
    <property type="entry name" value="KS3_1"/>
    <property type="match status" value="1"/>
</dbReference>
<dbReference type="Gene3D" id="3.40.50.12780">
    <property type="entry name" value="N-terminal domain of ligase-like"/>
    <property type="match status" value="1"/>
</dbReference>
<feature type="region of interest" description="Disordered" evidence="11">
    <location>
        <begin position="2431"/>
        <end position="2536"/>
    </location>
</feature>
<dbReference type="Pfam" id="PF08242">
    <property type="entry name" value="Methyltransf_12"/>
    <property type="match status" value="1"/>
</dbReference>
<evidence type="ECO:0000256" key="11">
    <source>
        <dbReference type="SAM" id="MobiDB-lite"/>
    </source>
</evidence>
<dbReference type="InterPro" id="IPR049552">
    <property type="entry name" value="PKS_DH_N"/>
</dbReference>
<feature type="domain" description="Carrier" evidence="12">
    <location>
        <begin position="3526"/>
        <end position="3604"/>
    </location>
</feature>
<dbReference type="GO" id="GO:0008168">
    <property type="term" value="F:methyltransferase activity"/>
    <property type="evidence" value="ECO:0007669"/>
    <property type="project" value="UniProtKB-KW"/>
</dbReference>
<dbReference type="InterPro" id="IPR016039">
    <property type="entry name" value="Thiolase-like"/>
</dbReference>
<dbReference type="InterPro" id="IPR042104">
    <property type="entry name" value="PKS_dehydratase_sf"/>
</dbReference>
<dbReference type="Gene3D" id="3.40.366.10">
    <property type="entry name" value="Malonyl-Coenzyme A Acyl Carrier Protein, domain 2"/>
    <property type="match status" value="1"/>
</dbReference>